<dbReference type="Proteomes" id="UP000241890">
    <property type="component" value="Unassembled WGS sequence"/>
</dbReference>
<keyword evidence="13" id="KW-1185">Reference proteome</keyword>
<evidence type="ECO:0000256" key="5">
    <source>
        <dbReference type="ARBA" id="ARBA00022968"/>
    </source>
</evidence>
<evidence type="ECO:0000256" key="2">
    <source>
        <dbReference type="ARBA" id="ARBA00010569"/>
    </source>
</evidence>
<evidence type="ECO:0000313" key="12">
    <source>
        <dbReference type="EMBL" id="GBG34724.1"/>
    </source>
</evidence>
<comment type="subcellular location">
    <subcellularLocation>
        <location evidence="1">Golgi apparatus membrane</location>
        <topology evidence="1">Single-pass type II membrane protein</topology>
    </subcellularLocation>
</comment>
<protein>
    <submittedName>
        <fullName evidence="12">Heparan sulfate 2-O-sulfotransferase 1</fullName>
    </submittedName>
</protein>
<dbReference type="InterPro" id="IPR027417">
    <property type="entry name" value="P-loop_NTPase"/>
</dbReference>
<keyword evidence="6 11" id="KW-1133">Transmembrane helix</keyword>
<evidence type="ECO:0000256" key="10">
    <source>
        <dbReference type="SAM" id="MobiDB-lite"/>
    </source>
</evidence>
<evidence type="ECO:0000256" key="8">
    <source>
        <dbReference type="ARBA" id="ARBA00023136"/>
    </source>
</evidence>
<name>A0A2R5H2U7_9STRA</name>
<dbReference type="InterPro" id="IPR007734">
    <property type="entry name" value="Heparan_SO4_2-O-STrfase"/>
</dbReference>
<dbReference type="PANTHER" id="PTHR12129">
    <property type="entry name" value="HEPARAN SULFATE 2-O-SULFOTRANSFERASE"/>
    <property type="match status" value="1"/>
</dbReference>
<keyword evidence="4 11" id="KW-0812">Transmembrane</keyword>
<keyword evidence="7" id="KW-0333">Golgi apparatus</keyword>
<evidence type="ECO:0000256" key="7">
    <source>
        <dbReference type="ARBA" id="ARBA00023034"/>
    </source>
</evidence>
<dbReference type="InParanoid" id="A0A2R5H2U7"/>
<keyword evidence="9" id="KW-0325">Glycoprotein</keyword>
<sequence length="410" mass="47011">MSSDQGLKQRRKPTADAASKSDAKPGASQTAARPRARKEEYSKLQILGAFLLFGATLVLNPMTIGHFGLMTSPCEGKCYVSPEERDPHCGPVDTKRLVYVRIPKTGSTTVEAIVRQLNQKKNYNRVDVGESEDAVHNIKTSWSVDATAGYNDDDPRRTAKRKGEFLYKVGNSVVYPPYQGRNRTFFYGHVFHLNWEHALELPRPGYEHRIPKFILEFLHIDRPTKEDMQDVIEFSIMRKPSERMRSMYYYVRTHARNDKWRANYIKEKGDLSFEDCLLSPECVELNELRRFGSLQTTFLCGYADECYTYGPAALEKALTNLREKILFVGTLERLRESLLVLEKLLPTYFEGVSELEEMPHRKNYDDTKRGLKLSPEAQAVLDEIVTNDATLYKEADRLLTERLESCAIAV</sequence>
<accession>A0A2R5H2U7</accession>
<comment type="similarity">
    <text evidence="2">Belongs to the sulfotransferase 3 family.</text>
</comment>
<dbReference type="AlphaFoldDB" id="A0A2R5H2U7"/>
<evidence type="ECO:0000256" key="6">
    <source>
        <dbReference type="ARBA" id="ARBA00022989"/>
    </source>
</evidence>
<proteinExistence type="inferred from homology"/>
<feature type="transmembrane region" description="Helical" evidence="11">
    <location>
        <begin position="44"/>
        <end position="69"/>
    </location>
</feature>
<dbReference type="GO" id="GO:0008146">
    <property type="term" value="F:sulfotransferase activity"/>
    <property type="evidence" value="ECO:0007669"/>
    <property type="project" value="InterPro"/>
</dbReference>
<dbReference type="EMBL" id="BEYU01000211">
    <property type="protein sequence ID" value="GBG34724.1"/>
    <property type="molecule type" value="Genomic_DNA"/>
</dbReference>
<gene>
    <name evidence="12" type="ORF">FCC1311_109462</name>
</gene>
<dbReference type="GO" id="GO:0000139">
    <property type="term" value="C:Golgi membrane"/>
    <property type="evidence" value="ECO:0007669"/>
    <property type="project" value="UniProtKB-SubCell"/>
</dbReference>
<reference evidence="12 13" key="1">
    <citation type="submission" date="2017-12" db="EMBL/GenBank/DDBJ databases">
        <title>Sequencing, de novo assembly and annotation of complete genome of a new Thraustochytrid species, strain FCC1311.</title>
        <authorList>
            <person name="Sedici K."/>
            <person name="Godart F."/>
            <person name="Aiese Cigliano R."/>
            <person name="Sanseverino W."/>
            <person name="Barakat M."/>
            <person name="Ortet P."/>
            <person name="Marechal E."/>
            <person name="Cagnac O."/>
            <person name="Amato A."/>
        </authorList>
    </citation>
    <scope>NUCLEOTIDE SEQUENCE [LARGE SCALE GENOMIC DNA]</scope>
</reference>
<feature type="region of interest" description="Disordered" evidence="10">
    <location>
        <begin position="1"/>
        <end position="37"/>
    </location>
</feature>
<evidence type="ECO:0000256" key="11">
    <source>
        <dbReference type="SAM" id="Phobius"/>
    </source>
</evidence>
<evidence type="ECO:0000256" key="4">
    <source>
        <dbReference type="ARBA" id="ARBA00022692"/>
    </source>
</evidence>
<evidence type="ECO:0000256" key="1">
    <source>
        <dbReference type="ARBA" id="ARBA00004323"/>
    </source>
</evidence>
<keyword evidence="3 12" id="KW-0808">Transferase</keyword>
<dbReference type="InterPro" id="IPR005331">
    <property type="entry name" value="Sulfotransferase"/>
</dbReference>
<dbReference type="OrthoDB" id="10019582at2759"/>
<evidence type="ECO:0000256" key="3">
    <source>
        <dbReference type="ARBA" id="ARBA00022679"/>
    </source>
</evidence>
<comment type="caution">
    <text evidence="12">The sequence shown here is derived from an EMBL/GenBank/DDBJ whole genome shotgun (WGS) entry which is preliminary data.</text>
</comment>
<keyword evidence="5" id="KW-0735">Signal-anchor</keyword>
<dbReference type="SUPFAM" id="SSF52540">
    <property type="entry name" value="P-loop containing nucleoside triphosphate hydrolases"/>
    <property type="match status" value="1"/>
</dbReference>
<keyword evidence="8 11" id="KW-0472">Membrane</keyword>
<dbReference type="PANTHER" id="PTHR12129:SF15">
    <property type="entry name" value="URONYL 2-SULFOTRANSFERASE"/>
    <property type="match status" value="1"/>
</dbReference>
<dbReference type="Pfam" id="PF03567">
    <property type="entry name" value="Sulfotransfer_2"/>
    <property type="match status" value="1"/>
</dbReference>
<dbReference type="Gene3D" id="3.40.50.300">
    <property type="entry name" value="P-loop containing nucleotide triphosphate hydrolases"/>
    <property type="match status" value="1"/>
</dbReference>
<evidence type="ECO:0000256" key="9">
    <source>
        <dbReference type="ARBA" id="ARBA00023180"/>
    </source>
</evidence>
<organism evidence="12 13">
    <name type="scientific">Hondaea fermentalgiana</name>
    <dbReference type="NCBI Taxonomy" id="2315210"/>
    <lineage>
        <taxon>Eukaryota</taxon>
        <taxon>Sar</taxon>
        <taxon>Stramenopiles</taxon>
        <taxon>Bigyra</taxon>
        <taxon>Labyrinthulomycetes</taxon>
        <taxon>Thraustochytrida</taxon>
        <taxon>Thraustochytriidae</taxon>
        <taxon>Hondaea</taxon>
    </lineage>
</organism>
<evidence type="ECO:0000313" key="13">
    <source>
        <dbReference type="Proteomes" id="UP000241890"/>
    </source>
</evidence>